<dbReference type="AlphaFoldDB" id="A0A5M9QWF2"/>
<organism evidence="1 2">
    <name type="scientific">Morganella psychrotolerans</name>
    <dbReference type="NCBI Taxonomy" id="368603"/>
    <lineage>
        <taxon>Bacteria</taxon>
        <taxon>Pseudomonadati</taxon>
        <taxon>Pseudomonadota</taxon>
        <taxon>Gammaproteobacteria</taxon>
        <taxon>Enterobacterales</taxon>
        <taxon>Morganellaceae</taxon>
        <taxon>Morganella</taxon>
    </lineage>
</organism>
<dbReference type="RefSeq" id="WP_067370388.1">
    <property type="nucleotide sequence ID" value="NZ_BAAAFS010000007.1"/>
</dbReference>
<protein>
    <submittedName>
        <fullName evidence="1">Uncharacterized protein</fullName>
    </submittedName>
</protein>
<dbReference type="EMBL" id="VXKB01000008">
    <property type="protein sequence ID" value="KAA8713034.1"/>
    <property type="molecule type" value="Genomic_DNA"/>
</dbReference>
<evidence type="ECO:0000313" key="1">
    <source>
        <dbReference type="EMBL" id="KAA8713034.1"/>
    </source>
</evidence>
<gene>
    <name evidence="1" type="ORF">F4V73_18135</name>
</gene>
<name>A0A5M9QWF2_9GAMM</name>
<dbReference type="Proteomes" id="UP000322181">
    <property type="component" value="Unassembled WGS sequence"/>
</dbReference>
<comment type="caution">
    <text evidence="1">The sequence shown here is derived from an EMBL/GenBank/DDBJ whole genome shotgun (WGS) entry which is preliminary data.</text>
</comment>
<evidence type="ECO:0000313" key="2">
    <source>
        <dbReference type="Proteomes" id="UP000322181"/>
    </source>
</evidence>
<accession>A0A5M9QWF2</accession>
<proteinExistence type="predicted"/>
<reference evidence="1 2" key="1">
    <citation type="submission" date="2019-09" db="EMBL/GenBank/DDBJ databases">
        <title>Draft genome sequence of various Type strains from the CCUG.</title>
        <authorList>
            <person name="Pineiro-Iglesias B."/>
            <person name="Tunovic T."/>
            <person name="Unosson C."/>
            <person name="Inganas E."/>
            <person name="Ohlen M."/>
            <person name="Cardew S."/>
            <person name="Jensie-Markopoulos S."/>
            <person name="Salva-Serra F."/>
            <person name="Jaen-Luchoro D."/>
            <person name="Karlsson R."/>
            <person name="Svensson-Stadler L."/>
            <person name="Chun J."/>
            <person name="Moore E."/>
        </authorList>
    </citation>
    <scope>NUCLEOTIDE SEQUENCE [LARGE SCALE GENOMIC DNA]</scope>
    <source>
        <strain evidence="1 2">CCUG 53682T</strain>
    </source>
</reference>
<sequence>MALSGIQILKPDGKPIFQASDRVARIAGKHVIKYSDVTDGVYEKSFNHDELRPFGDMFIFMNTDYFLELIGAAHISLDGYTINLKFWVDRRDWLESDREDYLEIYYGVR</sequence>